<organism evidence="1 2">
    <name type="scientific">Smittium simulii</name>
    <dbReference type="NCBI Taxonomy" id="133385"/>
    <lineage>
        <taxon>Eukaryota</taxon>
        <taxon>Fungi</taxon>
        <taxon>Fungi incertae sedis</taxon>
        <taxon>Zoopagomycota</taxon>
        <taxon>Kickxellomycotina</taxon>
        <taxon>Harpellomycetes</taxon>
        <taxon>Harpellales</taxon>
        <taxon>Legeriomycetaceae</taxon>
        <taxon>Smittium</taxon>
    </lineage>
</organism>
<sequence length="93" mass="10814">MIFGDRKKTHWKTRNAVPTQEQVDKFRRRIDLLAKPGGVYVVLIDDFGDKPHVFSGVRKIYHNTINSFWSLSPQEKKELEDRGSINSSIDKNL</sequence>
<name>A0A2T9YRS7_9FUNG</name>
<accession>A0A2T9YRS7</accession>
<reference evidence="1 2" key="1">
    <citation type="journal article" date="2018" name="MBio">
        <title>Comparative Genomics Reveals the Core Gene Toolbox for the Fungus-Insect Symbiosis.</title>
        <authorList>
            <person name="Wang Y."/>
            <person name="Stata M."/>
            <person name="Wang W."/>
            <person name="Stajich J.E."/>
            <person name="White M.M."/>
            <person name="Moncalvo J.M."/>
        </authorList>
    </citation>
    <scope>NUCLEOTIDE SEQUENCE [LARGE SCALE GENOMIC DNA]</scope>
    <source>
        <strain evidence="1 2">SWE-8-4</strain>
    </source>
</reference>
<gene>
    <name evidence="1" type="ORF">BB561_002097</name>
</gene>
<dbReference type="STRING" id="133385.A0A2T9YRS7"/>
<evidence type="ECO:0000313" key="1">
    <source>
        <dbReference type="EMBL" id="PVU95045.1"/>
    </source>
</evidence>
<evidence type="ECO:0000313" key="2">
    <source>
        <dbReference type="Proteomes" id="UP000245383"/>
    </source>
</evidence>
<keyword evidence="2" id="KW-1185">Reference proteome</keyword>
<comment type="caution">
    <text evidence="1">The sequence shown here is derived from an EMBL/GenBank/DDBJ whole genome shotgun (WGS) entry which is preliminary data.</text>
</comment>
<dbReference type="Proteomes" id="UP000245383">
    <property type="component" value="Unassembled WGS sequence"/>
</dbReference>
<dbReference type="EMBL" id="MBFR01000067">
    <property type="protein sequence ID" value="PVU95045.1"/>
    <property type="molecule type" value="Genomic_DNA"/>
</dbReference>
<proteinExistence type="predicted"/>
<dbReference type="AlphaFoldDB" id="A0A2T9YRS7"/>
<dbReference type="OrthoDB" id="192748at2759"/>
<protein>
    <submittedName>
        <fullName evidence="1">Uncharacterized protein</fullName>
    </submittedName>
</protein>